<reference evidence="10" key="1">
    <citation type="journal article" date="2019" name="Int. J. Syst. Evol. Microbiol.">
        <title>The Global Catalogue of Microorganisms (GCM) 10K type strain sequencing project: providing services to taxonomists for standard genome sequencing and annotation.</title>
        <authorList>
            <consortium name="The Broad Institute Genomics Platform"/>
            <consortium name="The Broad Institute Genome Sequencing Center for Infectious Disease"/>
            <person name="Wu L."/>
            <person name="Ma J."/>
        </authorList>
    </citation>
    <scope>NUCLEOTIDE SEQUENCE [LARGE SCALE GENOMIC DNA]</scope>
    <source>
        <strain evidence="10">JCM 15481</strain>
    </source>
</reference>
<keyword evidence="6 7" id="KW-0472">Membrane</keyword>
<evidence type="ECO:0000256" key="2">
    <source>
        <dbReference type="ARBA" id="ARBA00022448"/>
    </source>
</evidence>
<proteinExistence type="inferred from homology"/>
<dbReference type="PANTHER" id="PTHR43163">
    <property type="entry name" value="DIPEPTIDE TRANSPORT SYSTEM PERMEASE PROTEIN DPPB-RELATED"/>
    <property type="match status" value="1"/>
</dbReference>
<feature type="transmembrane region" description="Helical" evidence="7">
    <location>
        <begin position="246"/>
        <end position="272"/>
    </location>
</feature>
<keyword evidence="5 7" id="KW-1133">Transmembrane helix</keyword>
<feature type="transmembrane region" description="Helical" evidence="7">
    <location>
        <begin position="186"/>
        <end position="205"/>
    </location>
</feature>
<keyword evidence="2 7" id="KW-0813">Transport</keyword>
<evidence type="ECO:0000256" key="4">
    <source>
        <dbReference type="ARBA" id="ARBA00022692"/>
    </source>
</evidence>
<feature type="transmembrane region" description="Helical" evidence="7">
    <location>
        <begin position="292"/>
        <end position="318"/>
    </location>
</feature>
<comment type="similarity">
    <text evidence="7">Belongs to the binding-protein-dependent transport system permease family.</text>
</comment>
<feature type="transmembrane region" description="Helical" evidence="7">
    <location>
        <begin position="110"/>
        <end position="133"/>
    </location>
</feature>
<evidence type="ECO:0000256" key="6">
    <source>
        <dbReference type="ARBA" id="ARBA00023136"/>
    </source>
</evidence>
<evidence type="ECO:0000256" key="7">
    <source>
        <dbReference type="RuleBase" id="RU363032"/>
    </source>
</evidence>
<dbReference type="InterPro" id="IPR000515">
    <property type="entry name" value="MetI-like"/>
</dbReference>
<dbReference type="RefSeq" id="WP_344290499.1">
    <property type="nucleotide sequence ID" value="NZ_BAAAPF010000083.1"/>
</dbReference>
<comment type="subcellular location">
    <subcellularLocation>
        <location evidence="1 7">Cell membrane</location>
        <topology evidence="1 7">Multi-pass membrane protein</topology>
    </subcellularLocation>
</comment>
<keyword evidence="4 7" id="KW-0812">Transmembrane</keyword>
<evidence type="ECO:0000313" key="10">
    <source>
        <dbReference type="Proteomes" id="UP001500443"/>
    </source>
</evidence>
<feature type="transmembrane region" description="Helical" evidence="7">
    <location>
        <begin position="12"/>
        <end position="30"/>
    </location>
</feature>
<comment type="caution">
    <text evidence="9">The sequence shown here is derived from an EMBL/GenBank/DDBJ whole genome shotgun (WGS) entry which is preliminary data.</text>
</comment>
<name>A0ABP5JYS3_9ACTN</name>
<keyword evidence="3" id="KW-1003">Cell membrane</keyword>
<protein>
    <submittedName>
        <fullName evidence="9">ABC transporter permease subunit</fullName>
    </submittedName>
</protein>
<evidence type="ECO:0000313" key="9">
    <source>
        <dbReference type="EMBL" id="GAA2124738.1"/>
    </source>
</evidence>
<dbReference type="InterPro" id="IPR035906">
    <property type="entry name" value="MetI-like_sf"/>
</dbReference>
<sequence>MLRFLIRRTIGALIILLILSAVCFFLFFAIPRDPARISCGEKCTPENLELIRRSLGLDDPVPVQYWNFLSGIFTGRSYPTGDCSAPCLGRSFVHDENVLTLIQDRFPTTLSLTFGAAVVFLVFGIGAGMIAAWRRGTPVDKFVSGSSLVIGSLQIYFIGPLVLWALVYSTGIFSDPKYSPFTENPWQWAVGLILPWMVLATIFGSNYTRMVRSTMIEQLQEEHVRTAKAKGMSGPTVFFRYAWRGALIPVVTIFGIDLGTLLGGAIITEFTFSLPGLGNLSITSVFRADLPVLMGVLLFSSAMIILMNVIVDAAYAFIDPRVRLS</sequence>
<accession>A0ABP5JYS3</accession>
<organism evidence="9 10">
    <name type="scientific">Streptomyces synnematoformans</name>
    <dbReference type="NCBI Taxonomy" id="415721"/>
    <lineage>
        <taxon>Bacteria</taxon>
        <taxon>Bacillati</taxon>
        <taxon>Actinomycetota</taxon>
        <taxon>Actinomycetes</taxon>
        <taxon>Kitasatosporales</taxon>
        <taxon>Streptomycetaceae</taxon>
        <taxon>Streptomyces</taxon>
    </lineage>
</organism>
<dbReference type="PANTHER" id="PTHR43163:SF6">
    <property type="entry name" value="DIPEPTIDE TRANSPORT SYSTEM PERMEASE PROTEIN DPPB-RELATED"/>
    <property type="match status" value="1"/>
</dbReference>
<dbReference type="InterPro" id="IPR045621">
    <property type="entry name" value="BPD_transp_1_N"/>
</dbReference>
<feature type="transmembrane region" description="Helical" evidence="7">
    <location>
        <begin position="145"/>
        <end position="166"/>
    </location>
</feature>
<dbReference type="PROSITE" id="PS50928">
    <property type="entry name" value="ABC_TM1"/>
    <property type="match status" value="1"/>
</dbReference>
<evidence type="ECO:0000256" key="5">
    <source>
        <dbReference type="ARBA" id="ARBA00022989"/>
    </source>
</evidence>
<dbReference type="CDD" id="cd06261">
    <property type="entry name" value="TM_PBP2"/>
    <property type="match status" value="1"/>
</dbReference>
<dbReference type="Proteomes" id="UP001500443">
    <property type="component" value="Unassembled WGS sequence"/>
</dbReference>
<dbReference type="SUPFAM" id="SSF161098">
    <property type="entry name" value="MetI-like"/>
    <property type="match status" value="1"/>
</dbReference>
<evidence type="ECO:0000256" key="1">
    <source>
        <dbReference type="ARBA" id="ARBA00004651"/>
    </source>
</evidence>
<dbReference type="Pfam" id="PF19300">
    <property type="entry name" value="BPD_transp_1_N"/>
    <property type="match status" value="1"/>
</dbReference>
<evidence type="ECO:0000259" key="8">
    <source>
        <dbReference type="PROSITE" id="PS50928"/>
    </source>
</evidence>
<dbReference type="Gene3D" id="1.10.3720.10">
    <property type="entry name" value="MetI-like"/>
    <property type="match status" value="1"/>
</dbReference>
<keyword evidence="10" id="KW-1185">Reference proteome</keyword>
<gene>
    <name evidence="9" type="ORF">GCM10009802_29870</name>
</gene>
<feature type="domain" description="ABC transmembrane type-1" evidence="8">
    <location>
        <begin position="106"/>
        <end position="315"/>
    </location>
</feature>
<dbReference type="EMBL" id="BAAAPF010000083">
    <property type="protein sequence ID" value="GAA2124738.1"/>
    <property type="molecule type" value="Genomic_DNA"/>
</dbReference>
<dbReference type="Pfam" id="PF00528">
    <property type="entry name" value="BPD_transp_1"/>
    <property type="match status" value="1"/>
</dbReference>
<evidence type="ECO:0000256" key="3">
    <source>
        <dbReference type="ARBA" id="ARBA00022475"/>
    </source>
</evidence>